<proteinExistence type="predicted"/>
<dbReference type="AlphaFoldDB" id="A0AAX3E4I5"/>
<keyword evidence="1" id="KW-1133">Transmembrane helix</keyword>
<gene>
    <name evidence="2" type="ORF">KQX62_11780</name>
</gene>
<evidence type="ECO:0000256" key="1">
    <source>
        <dbReference type="SAM" id="Phobius"/>
    </source>
</evidence>
<protein>
    <submittedName>
        <fullName evidence="2">Uncharacterized protein</fullName>
    </submittedName>
</protein>
<dbReference type="EMBL" id="CP076676">
    <property type="protein sequence ID" value="UYO41924.1"/>
    <property type="molecule type" value="Genomic_DNA"/>
</dbReference>
<accession>A0AAX3E4I5</accession>
<keyword evidence="1" id="KW-0472">Membrane</keyword>
<dbReference type="RefSeq" id="WP_264076552.1">
    <property type="nucleotide sequence ID" value="NZ_CP076676.1"/>
</dbReference>
<feature type="transmembrane region" description="Helical" evidence="1">
    <location>
        <begin position="82"/>
        <end position="102"/>
    </location>
</feature>
<evidence type="ECO:0000313" key="2">
    <source>
        <dbReference type="EMBL" id="UYO41924.1"/>
    </source>
</evidence>
<organism evidence="2 3">
    <name type="scientific">Rhodopseudomonas palustris</name>
    <dbReference type="NCBI Taxonomy" id="1076"/>
    <lineage>
        <taxon>Bacteria</taxon>
        <taxon>Pseudomonadati</taxon>
        <taxon>Pseudomonadota</taxon>
        <taxon>Alphaproteobacteria</taxon>
        <taxon>Hyphomicrobiales</taxon>
        <taxon>Nitrobacteraceae</taxon>
        <taxon>Rhodopseudomonas</taxon>
    </lineage>
</organism>
<reference evidence="2" key="1">
    <citation type="journal article" date="2022" name="Biol. Control">
        <title>In silico genomic analysis of Rhodopseudomonas palustris strains revealed potential biocontrol agents and crop yield enhancers.</title>
        <authorList>
            <person name="Surachat K."/>
            <person name="Kantachote D."/>
            <person name="Deachamag P."/>
            <person name="Wonglapsuwan M."/>
        </authorList>
    </citation>
    <scope>NUCLEOTIDE SEQUENCE</scope>
    <source>
        <strain evidence="2">TLS06</strain>
    </source>
</reference>
<keyword evidence="1" id="KW-0812">Transmembrane</keyword>
<evidence type="ECO:0000313" key="3">
    <source>
        <dbReference type="Proteomes" id="UP001163166"/>
    </source>
</evidence>
<sequence length="108" mass="12167">MPCHWTKQKRSIRCFLAALIVMRGFIAEHWTSMDDNEDVVSVQSANVIDLSVYRAQRKALTAAANSGPTWDQYQPLPFHGQAFFFGFWPSWVMAPIMLIGSYTPGAKG</sequence>
<name>A0AAX3E4I5_RHOPL</name>
<dbReference type="Proteomes" id="UP001163166">
    <property type="component" value="Chromosome"/>
</dbReference>